<evidence type="ECO:0000313" key="3">
    <source>
        <dbReference type="Proteomes" id="UP000191153"/>
    </source>
</evidence>
<evidence type="ECO:0000313" key="2">
    <source>
        <dbReference type="EMBL" id="SKA02905.1"/>
    </source>
</evidence>
<organism evidence="2 3">
    <name type="scientific">Cetobacterium ceti</name>
    <dbReference type="NCBI Taxonomy" id="180163"/>
    <lineage>
        <taxon>Bacteria</taxon>
        <taxon>Fusobacteriati</taxon>
        <taxon>Fusobacteriota</taxon>
        <taxon>Fusobacteriia</taxon>
        <taxon>Fusobacteriales</taxon>
        <taxon>Fusobacteriaceae</taxon>
        <taxon>Cetobacterium</taxon>
    </lineage>
</organism>
<dbReference type="OrthoDB" id="904955at2"/>
<dbReference type="RefSeq" id="WP_078694757.1">
    <property type="nucleotide sequence ID" value="NZ_FUWX01000023.1"/>
</dbReference>
<dbReference type="NCBIfam" id="TIGR01451">
    <property type="entry name" value="B_ant_repeat"/>
    <property type="match status" value="3"/>
</dbReference>
<protein>
    <submittedName>
        <fullName evidence="2">Conserved repeat domain-containing protein</fullName>
    </submittedName>
</protein>
<dbReference type="Gene3D" id="2.60.40.740">
    <property type="match status" value="5"/>
</dbReference>
<feature type="signal peptide" evidence="1">
    <location>
        <begin position="1"/>
        <end position="22"/>
    </location>
</feature>
<dbReference type="Proteomes" id="UP000191153">
    <property type="component" value="Unassembled WGS sequence"/>
</dbReference>
<dbReference type="EMBL" id="FUWX01000023">
    <property type="protein sequence ID" value="SKA02905.1"/>
    <property type="molecule type" value="Genomic_DNA"/>
</dbReference>
<reference evidence="2 3" key="1">
    <citation type="submission" date="2017-02" db="EMBL/GenBank/DDBJ databases">
        <authorList>
            <person name="Peterson S.W."/>
        </authorList>
    </citation>
    <scope>NUCLEOTIDE SEQUENCE [LARGE SCALE GENOMIC DNA]</scope>
    <source>
        <strain evidence="2 3">ATCC 700028</strain>
    </source>
</reference>
<gene>
    <name evidence="2" type="ORF">SAMN02745174_02322</name>
</gene>
<proteinExistence type="predicted"/>
<evidence type="ECO:0000256" key="1">
    <source>
        <dbReference type="SAM" id="SignalP"/>
    </source>
</evidence>
<keyword evidence="3" id="KW-1185">Reference proteome</keyword>
<feature type="chain" id="PRO_5012052301" evidence="1">
    <location>
        <begin position="23"/>
        <end position="3376"/>
    </location>
</feature>
<dbReference type="InterPro" id="IPR051172">
    <property type="entry name" value="Chlamydia_OmcB"/>
</dbReference>
<keyword evidence="1" id="KW-0732">Signal</keyword>
<sequence>MFKYLYKWLMVLFLLFSGMVYGAPAPGNAIIGTQATLSYTDTNAQVVTVQSNTVEVTVNEVRGVSVTPNIADYSARPGEYIAFPVTVNNTGNMADVYKIYTANDSNLPEISFTIDTNGNGVIDAGETTVLQPFDNLPSIDGGGSISLVVRGRISPNATIGTTQTFIVHAKSINDGAVVAWNNNRFAIAEVADVMVTKSFGATGVADALLYVLQISNPSSVAATDLVITDVIPNDLEFDTTNGIWTPINTTATKNVTYADDGPEAVSNDVELKVVNGILTFKVFNVPGNFDGTTGGKLVFRMKPKAGVAPGTKITNVASYVYNNGSTTTTPKNTNFLVYQVPSVAEGVEIINEETLSAAAGDYITIPQTVINRGQADDQYNLSVEQNANIIDVKFYVDENGDGIKNSNEDTPIGVTPVINEGESINILMVAQVAGGTPLGTQNFRIYARSTNFNQSDFSDITLNVFQAGELVTISPEKVISGESGGQIMAHQIIKNLSNENTSYYLYVDDKELLDVKFFLDENSDGIRQPTENTQLTTPLDVNAGAERHVFLVANLPTGLAPGSTYNFRIYARSIYNQNILDWSGVTVNVTTAGAFMEVTKSIGETGVPGAFIYQFNIKNVGSMKATNFTLTDNLPEGIIPDLTYGVWKSAADSNFVNVTVADDGVEANASFVTFKIVDGVLTLTRTEHLANQESTLAVRFRPTSAIMAGSTITNQASFSYNNGLGSTLNGTTNTVNYTFPSQAIGAIKKEAIQDPNNPGQFIYKFKFLNTGDLAATGFTMTDALPDTVEIVGTSAGWQPIGWTEEKSITLANDGPELVSNEVNLYTTNDGIRDTVHFSFVSGLQPNTTEATDGGILKITVRPKAGVEPGTVITNVAAFEYNNGFDGVVTGEVSSQATYTVGGPNMNIVKKIGDTAVPGAFVYVFEFRNTGNASATDLVLTDTLPTGIVLDKEPSTAWRIPINGASKIITPEDDGFEANAPNTKYKVVNGVVTLEHVDFAAGDTAQLDIRVRPVAGLTSGTVVSNQASYTFTGVGGTVNRTTDSVDYTVPSRALAGIKKEAIEHPSDPGKFIYKFKFTNTGDTLAGALTMTDALPDTVEIVGTTAQWMPRGWTTEKTITLANDGPEVVSNEVNLYTTNDGIRDTIHFSFVNGLQGETTEATDGAILKIEVKPKTGTAPGTLITNVAEFSYNNGFDGTVSNQLSTQANYTVPQGPNMNVVKSIGNTSVPGAFVYVFNMTNTGTATATDFTLTDTLPTGIVLDNEPSTAWKFQAGGATQIITPVDDGIEANAPHVTYKVVNGVITFTHNDFLTTMNSQLDIRVRPVAGLASGTVVSNQATYTFTDGGGTLRTKTTDTVNYTIPSQALIGINKTAEVDPNNGSQFIYKFKVFNTGDANGTSVVITDTLPTEVEVVGTTAQWSPVGQSVEKTITLADDGQEVVSDEVNLKVVNGVMTFSITSVAANHPENGTGGLLKLYVKPKSTVASGTVITNTAQFSYNNGDDGVVSNRTSSTATYTVPSLGLGVDIMENKSYNVAKGEVLHVPQTIKNIGQGADTYTIKLNDPDNAIINEKFFIDDNGDGILQYNETTELPGGHIATSPSVGAGGEIKVIMVGLVSNLSGFQTGNHTFNIIAESQTNTTIKDQTTISLFVANAGELVSIQPDVTMTVGRGTSIIIPQTIINKTNTQQTYSLDLSQTPVFLNYKYVIDDNGDGIREGNEVTEFTTTPVIPGNGQLKFFLIGTLRGDLGNSETFRIFARSTTNTNALDWTTVNLTVTDPPTGSSNIVIDKTIGTSAVAGTFVYEFKIRNTSSTASGLVELVDEFPVGIEPDSQFGRWFPAVGGGSKDVNSDDNGLEPNSNDIAFIYKDGKMTLRIVTMPGNSEATLHFRVRPVSGVTPGTVFNNTAFYRYEPTPGVFPTVEAFTNTATYTVPSQAIAAVRKEAIAHPNNPGQFIYMFKFTNTGDINAAGFTMTDALPDTVEIVGTTAQWMPRGWTTEKTITLANDGPEVVSNEVNLYSTNDGIRDTVHFSFVNGIQPNTTEATDGAILKVVVQPKAGVAAGTGISNIAEFTYNNGSGTVTRTSNTAYYVVNDAAVNITKSIGATAVPGAFVYVFDMVNVGTLASKFVTISDQLPDGIIPDISTGVWVAPSGNNISVTIANDGQEAGASDVKFSVINGKLEFELNSLGAGKSARLALRVKPDIGVAPGTKVTNQADYSFQTNAGVAYYRTTNIVEYTIPGAPAGAGVVVEKSVQPNAFPGTYKYRFFIKNPTGVAGSNLTVTDTLPTGIDFFEADGKWVPQGSTDVKNITSADDGPEVISNEVTYKSDTTAKTLEFTLQVIEANRGDSAVGGYFEVTIKPQASLAPGTVVNNTASYTFNDQPNGGGTVKTAETNTASLTIPNVNRANINVVKSIGATSTPGAFVYVFEIENTGGAGANFELIDDIDTDVIPDIATGVWFTYGSSTGVSLSNAADGPNNDGVDYSLVNNRLILKLATVPANSGKAMLHVRMKPAQGVPTGTVVTNSANYGYNDGVENVPVKTTNTIAYEIKERSNISVSKELGGTAVPGAFVYVFKITNSTGAQGQSLTITDNLPANAVPDISSGVWVPFGSSSGVSITNADDGPEANASGVTFKVVNNVLTFTLNTVPGNVTAQSVGGYLALRMRPASGTAPGTVITNVASYTYDNGNFITLPVNTNSLDYTVPQAGVDVRVDPDVTRDAALGEQLVIAQTITNQGTNADTYNLTVQNAEEIDNVKFYVDANGDGIRQVTETTEVTTTPSIAAGGTYKFFMVGRVNAGTTVGAHNFRIYATSTTSSSIFDWSEITLNVYQAGATVQLSPEVTLSPAPGETVTFAQTITNNQANGDTFRLSAEENMVLENVKFYFDANGDGIRQAGETTEITTTPDVSGGGGTYKFFVVGTVKNSATGTETLRIYARSTTNNTAVDWSGVTLNISTNVAIINITKSIGQTAVPGAFIYQFDFANVGPVNGTNIILTDTLPTGVIPDTTYGLFQEVGTHNVSHADDGVESHPWVQHKLINGQLEFKLAQLNAGSTVKLIIRVRPTSGVAAGSILSNTANYSYNNGQAVINKTTNTVNYTVPSQAIVGVKKYIGETAVPGAFVYVFEITNTGDVAGTNLVLTDNLPSTVVLDDVNGVWKNFGSTSSIAITVADDGAEANAPGVNFKVVNNQLTATIASVPAGVIAANNGGEIQIRVKPAVGVLAGEKISNEGTFSYNNGTGVVTNQKTGAAVYTVPAGTANLTLQKLQALDANGDNVIEGTYGTGALAANPGTKIFYKLVVTNTGTGAASNVIIEDSVAQYTTLTYGDGTVSDKGKPSWRIGNGNFTEVGTKPADGGTGLIKATIPSLGAGQTVELFYNVKVDQ</sequence>
<dbReference type="InterPro" id="IPR047589">
    <property type="entry name" value="DUF11_rpt"/>
</dbReference>
<accession>A0A1T4QGQ1</accession>
<dbReference type="STRING" id="180163.SAMN02745174_02322"/>
<dbReference type="PANTHER" id="PTHR34819">
    <property type="entry name" value="LARGE CYSTEINE-RICH PERIPLASMIC PROTEIN OMCB"/>
    <property type="match status" value="1"/>
</dbReference>
<name>A0A1T4QGQ1_9FUSO</name>